<feature type="region of interest" description="Disordered" evidence="5">
    <location>
        <begin position="1"/>
        <end position="117"/>
    </location>
</feature>
<feature type="compositionally biased region" description="Acidic residues" evidence="5">
    <location>
        <begin position="35"/>
        <end position="59"/>
    </location>
</feature>
<dbReference type="AlphaFoldDB" id="A0AAN6V178"/>
<accession>A0AAN6V178</accession>
<keyword evidence="3" id="KW-0507">mRNA processing</keyword>
<evidence type="ECO:0000256" key="1">
    <source>
        <dbReference type="ARBA" id="ARBA00004123"/>
    </source>
</evidence>
<evidence type="ECO:0000256" key="4">
    <source>
        <dbReference type="ARBA" id="ARBA00023242"/>
    </source>
</evidence>
<dbReference type="GO" id="GO:0006397">
    <property type="term" value="P:mRNA processing"/>
    <property type="evidence" value="ECO:0007669"/>
    <property type="project" value="UniProtKB-KW"/>
</dbReference>
<dbReference type="GO" id="GO:0005847">
    <property type="term" value="C:mRNA cleavage and polyadenylation specificity factor complex"/>
    <property type="evidence" value="ECO:0007669"/>
    <property type="project" value="TreeGrafter"/>
</dbReference>
<dbReference type="InterPro" id="IPR051187">
    <property type="entry name" value="Pre-mRNA_3'-end_processing_reg"/>
</dbReference>
<feature type="domain" description="Pre-mRNA polyadenylation factor Fip1" evidence="6">
    <location>
        <begin position="151"/>
        <end position="186"/>
    </location>
</feature>
<name>A0AAN6V178_9PEZI</name>
<dbReference type="InterPro" id="IPR007854">
    <property type="entry name" value="Fip1_dom"/>
</dbReference>
<feature type="region of interest" description="Disordered" evidence="5">
    <location>
        <begin position="130"/>
        <end position="157"/>
    </location>
</feature>
<feature type="region of interest" description="Disordered" evidence="5">
    <location>
        <begin position="299"/>
        <end position="344"/>
    </location>
</feature>
<dbReference type="PANTHER" id="PTHR13484">
    <property type="entry name" value="FIP1-LIKE 1 PROTEIN"/>
    <property type="match status" value="1"/>
</dbReference>
<dbReference type="EMBL" id="MU853596">
    <property type="protein sequence ID" value="KAK4142541.1"/>
    <property type="molecule type" value="Genomic_DNA"/>
</dbReference>
<evidence type="ECO:0000313" key="8">
    <source>
        <dbReference type="Proteomes" id="UP001302676"/>
    </source>
</evidence>
<dbReference type="Pfam" id="PF05182">
    <property type="entry name" value="Fip1"/>
    <property type="match status" value="1"/>
</dbReference>
<reference evidence="7" key="2">
    <citation type="submission" date="2023-05" db="EMBL/GenBank/DDBJ databases">
        <authorList>
            <consortium name="Lawrence Berkeley National Laboratory"/>
            <person name="Steindorff A."/>
            <person name="Hensen N."/>
            <person name="Bonometti L."/>
            <person name="Westerberg I."/>
            <person name="Brannstrom I.O."/>
            <person name="Guillou S."/>
            <person name="Cros-Aarteil S."/>
            <person name="Calhoun S."/>
            <person name="Haridas S."/>
            <person name="Kuo A."/>
            <person name="Mondo S."/>
            <person name="Pangilinan J."/>
            <person name="Riley R."/>
            <person name="Labutti K."/>
            <person name="Andreopoulos B."/>
            <person name="Lipzen A."/>
            <person name="Chen C."/>
            <person name="Yanf M."/>
            <person name="Daum C."/>
            <person name="Ng V."/>
            <person name="Clum A."/>
            <person name="Ohm R."/>
            <person name="Martin F."/>
            <person name="Silar P."/>
            <person name="Natvig D."/>
            <person name="Lalanne C."/>
            <person name="Gautier V."/>
            <person name="Ament-Velasquez S.L."/>
            <person name="Kruys A."/>
            <person name="Hutchinson M.I."/>
            <person name="Powell A.J."/>
            <person name="Barry K."/>
            <person name="Miller A.N."/>
            <person name="Grigoriev I.V."/>
            <person name="Debuchy R."/>
            <person name="Gladieux P."/>
            <person name="Thoren M.H."/>
            <person name="Johannesson H."/>
        </authorList>
    </citation>
    <scope>NUCLEOTIDE SEQUENCE</scope>
    <source>
        <strain evidence="7">CBS 141.50</strain>
    </source>
</reference>
<feature type="compositionally biased region" description="Acidic residues" evidence="5">
    <location>
        <begin position="1"/>
        <end position="11"/>
    </location>
</feature>
<protein>
    <submittedName>
        <fullName evidence="7">Pre-mRNA polyadenylation factor</fullName>
    </submittedName>
</protein>
<evidence type="ECO:0000259" key="6">
    <source>
        <dbReference type="Pfam" id="PF05182"/>
    </source>
</evidence>
<dbReference type="Proteomes" id="UP001302676">
    <property type="component" value="Unassembled WGS sequence"/>
</dbReference>
<feature type="compositionally biased region" description="Low complexity" evidence="5">
    <location>
        <begin position="101"/>
        <end position="115"/>
    </location>
</feature>
<evidence type="ECO:0000256" key="3">
    <source>
        <dbReference type="ARBA" id="ARBA00022664"/>
    </source>
</evidence>
<dbReference type="RefSeq" id="XP_062635912.1">
    <property type="nucleotide sequence ID" value="XM_062781141.1"/>
</dbReference>
<feature type="compositionally biased region" description="Low complexity" evidence="5">
    <location>
        <begin position="12"/>
        <end position="27"/>
    </location>
</feature>
<gene>
    <name evidence="7" type="ORF">C8A04DRAFT_29818</name>
</gene>
<dbReference type="PANTHER" id="PTHR13484:SF0">
    <property type="entry name" value="PRE-MRNA 3'-END-PROCESSING FACTOR FIP1"/>
    <property type="match status" value="1"/>
</dbReference>
<evidence type="ECO:0000256" key="2">
    <source>
        <dbReference type="ARBA" id="ARBA00007459"/>
    </source>
</evidence>
<evidence type="ECO:0000256" key="5">
    <source>
        <dbReference type="SAM" id="MobiDB-lite"/>
    </source>
</evidence>
<organism evidence="7 8">
    <name type="scientific">Dichotomopilus funicola</name>
    <dbReference type="NCBI Taxonomy" id="1934379"/>
    <lineage>
        <taxon>Eukaryota</taxon>
        <taxon>Fungi</taxon>
        <taxon>Dikarya</taxon>
        <taxon>Ascomycota</taxon>
        <taxon>Pezizomycotina</taxon>
        <taxon>Sordariomycetes</taxon>
        <taxon>Sordariomycetidae</taxon>
        <taxon>Sordariales</taxon>
        <taxon>Chaetomiaceae</taxon>
        <taxon>Dichotomopilus</taxon>
    </lineage>
</organism>
<feature type="compositionally biased region" description="Polar residues" evidence="5">
    <location>
        <begin position="83"/>
        <end position="94"/>
    </location>
</feature>
<reference evidence="7" key="1">
    <citation type="journal article" date="2023" name="Mol. Phylogenet. Evol.">
        <title>Genome-scale phylogeny and comparative genomics of the fungal order Sordariales.</title>
        <authorList>
            <person name="Hensen N."/>
            <person name="Bonometti L."/>
            <person name="Westerberg I."/>
            <person name="Brannstrom I.O."/>
            <person name="Guillou S."/>
            <person name="Cros-Aarteil S."/>
            <person name="Calhoun S."/>
            <person name="Haridas S."/>
            <person name="Kuo A."/>
            <person name="Mondo S."/>
            <person name="Pangilinan J."/>
            <person name="Riley R."/>
            <person name="LaButti K."/>
            <person name="Andreopoulos B."/>
            <person name="Lipzen A."/>
            <person name="Chen C."/>
            <person name="Yan M."/>
            <person name="Daum C."/>
            <person name="Ng V."/>
            <person name="Clum A."/>
            <person name="Steindorff A."/>
            <person name="Ohm R.A."/>
            <person name="Martin F."/>
            <person name="Silar P."/>
            <person name="Natvig D.O."/>
            <person name="Lalanne C."/>
            <person name="Gautier V."/>
            <person name="Ament-Velasquez S.L."/>
            <person name="Kruys A."/>
            <person name="Hutchinson M.I."/>
            <person name="Powell A.J."/>
            <person name="Barry K."/>
            <person name="Miller A.N."/>
            <person name="Grigoriev I.V."/>
            <person name="Debuchy R."/>
            <person name="Gladieux P."/>
            <person name="Hiltunen Thoren M."/>
            <person name="Johannesson H."/>
        </authorList>
    </citation>
    <scope>NUCLEOTIDE SEQUENCE</scope>
    <source>
        <strain evidence="7">CBS 141.50</strain>
    </source>
</reference>
<dbReference type="GeneID" id="87817754"/>
<comment type="similarity">
    <text evidence="2">Belongs to the FIP1 family.</text>
</comment>
<sequence length="344" mass="35983">MDIDDEDDFYAPEEPQAPATATPAEASTVKKEPNDELESGEEEDEGGAMDEDEDSDIDIVTERKDSQPAPPPQSRYSEIKNIPQRTAGSDTTTPAPKPSRQHQPPQQHQNIQHPPASTSKIDIHAIPLHKPTNKPLTQVNIDTDLPPSGDQDRPWRRPGTDLSDYFNYGFDEFTWALYAQKQEALRAEYNPEAIAQSNKKMMEEMTSMMMMGGMPGMPGAGAGGGPGAAGAGQGPGGVGVGAGGGVPGGGAGVVGQMPGMEGMPPEMQAMMQQMMASGMDPSQMDMNSMMQMYGGGGGGAGGGQGGQGGQGQGFGGGYGGQGQYGGYEQQMGGGRGGRGRGRRW</sequence>
<keyword evidence="4" id="KW-0539">Nucleus</keyword>
<feature type="compositionally biased region" description="Gly residues" evidence="5">
    <location>
        <begin position="299"/>
        <end position="336"/>
    </location>
</feature>
<keyword evidence="8" id="KW-1185">Reference proteome</keyword>
<proteinExistence type="inferred from homology"/>
<comment type="subcellular location">
    <subcellularLocation>
        <location evidence="1">Nucleus</location>
    </subcellularLocation>
</comment>
<evidence type="ECO:0000313" key="7">
    <source>
        <dbReference type="EMBL" id="KAK4142541.1"/>
    </source>
</evidence>
<comment type="caution">
    <text evidence="7">The sequence shown here is derived from an EMBL/GenBank/DDBJ whole genome shotgun (WGS) entry which is preliminary data.</text>
</comment>